<dbReference type="InterPro" id="IPR011053">
    <property type="entry name" value="Single_hybrid_motif"/>
</dbReference>
<dbReference type="Gene3D" id="2.40.50.100">
    <property type="match status" value="1"/>
</dbReference>
<dbReference type="GO" id="GO:0019464">
    <property type="term" value="P:glycine decarboxylation via glycine cleavage system"/>
    <property type="evidence" value="ECO:0007669"/>
    <property type="project" value="InterPro"/>
</dbReference>
<evidence type="ECO:0000313" key="2">
    <source>
        <dbReference type="EMBL" id="AMB96769.1"/>
    </source>
</evidence>
<evidence type="ECO:0000313" key="4">
    <source>
        <dbReference type="Proteomes" id="UP000067698"/>
    </source>
</evidence>
<dbReference type="PANTHER" id="PTHR11715:SF3">
    <property type="entry name" value="GLYCINE CLEAVAGE SYSTEM H PROTEIN-RELATED"/>
    <property type="match status" value="1"/>
</dbReference>
<dbReference type="SUPFAM" id="SSF51230">
    <property type="entry name" value="Single hybrid motif"/>
    <property type="match status" value="1"/>
</dbReference>
<evidence type="ECO:0000256" key="1">
    <source>
        <dbReference type="ARBA" id="ARBA00022823"/>
    </source>
</evidence>
<organism evidence="3 5">
    <name type="scientific">Aerococcus urinaeequi</name>
    <dbReference type="NCBI Taxonomy" id="51665"/>
    <lineage>
        <taxon>Bacteria</taxon>
        <taxon>Bacillati</taxon>
        <taxon>Bacillota</taxon>
        <taxon>Bacilli</taxon>
        <taxon>Lactobacillales</taxon>
        <taxon>Aerococcaceae</taxon>
        <taxon>Aerococcus</taxon>
    </lineage>
</organism>
<evidence type="ECO:0000313" key="5">
    <source>
        <dbReference type="Proteomes" id="UP000595091"/>
    </source>
</evidence>
<dbReference type="EMBL" id="CP014162">
    <property type="protein sequence ID" value="AMB96769.1"/>
    <property type="molecule type" value="Genomic_DNA"/>
</dbReference>
<name>A0A7M1KRE3_9LACT</name>
<reference evidence="3 5" key="3">
    <citation type="submission" date="2020-10" db="EMBL/GenBank/DDBJ databases">
        <title>Plasmid carrying two tetracycline resistance determinant.</title>
        <authorList>
            <person name="Yang Q."/>
        </authorList>
    </citation>
    <scope>NUCLEOTIDE SEQUENCE [LARGE SCALE GENOMIC DNA]</scope>
    <source>
        <strain evidence="3 5">T43</strain>
    </source>
</reference>
<reference evidence="4" key="2">
    <citation type="submission" date="2016-01" db="EMBL/GenBank/DDBJ databases">
        <title>Six Aerococcus type strain genome sequencing and assembly using PacBio and Illumina Hiseq.</title>
        <authorList>
            <person name="Carkaci D."/>
            <person name="Dargis R."/>
            <person name="Nielsen X.C."/>
            <person name="Skovgaard O."/>
            <person name="Fuursted K."/>
            <person name="Christensen J.J."/>
        </authorList>
    </citation>
    <scope>NUCLEOTIDE SEQUENCE [LARGE SCALE GENOMIC DNA]</scope>
    <source>
        <strain evidence="4">CCUG28094</strain>
    </source>
</reference>
<sequence length="119" mass="13218">MHKVYSKEGLYLEEQADGTVRIGLSAYGSDAVGEVSYFAFFNDRELVSGEPFFSVEGSKAVTDMLAPISADIVSKNESLTDQPELLNEDDESFKWLVVAKSNQAIKWADFLSEDQPIEN</sequence>
<dbReference type="Proteomes" id="UP000595091">
    <property type="component" value="Chromosome"/>
</dbReference>
<proteinExistence type="predicted"/>
<reference evidence="2 4" key="1">
    <citation type="journal article" date="2016" name="Genome Announc.">
        <title>Complete Genome Sequences of Aerococcus christensenii CCUG 28831T, Aerococcus sanguinicola CCUG 43001T, Aerococcus urinae CCUG 36881T, Aerococcus urinaeequi CCUG 28094T, Aerococcus urinaehominis CCUG 42038 BT, and Aerococcus viridans CCUG 4311T.</title>
        <authorList>
            <person name="Carkaci D."/>
            <person name="Dargis R."/>
            <person name="Nielsen X.C."/>
            <person name="Skovgaard O."/>
            <person name="Fuursted K."/>
            <person name="Christensen J.J."/>
        </authorList>
    </citation>
    <scope>NUCLEOTIDE SEQUENCE [LARGE SCALE GENOMIC DNA]</scope>
    <source>
        <strain evidence="2 4">CCUG28094</strain>
    </source>
</reference>
<dbReference type="EMBL" id="CP063065">
    <property type="protein sequence ID" value="QOQ78428.1"/>
    <property type="molecule type" value="Genomic_DNA"/>
</dbReference>
<dbReference type="Pfam" id="PF01597">
    <property type="entry name" value="GCV_H"/>
    <property type="match status" value="1"/>
</dbReference>
<dbReference type="GO" id="GO:0005960">
    <property type="term" value="C:glycine cleavage complex"/>
    <property type="evidence" value="ECO:0007669"/>
    <property type="project" value="InterPro"/>
</dbReference>
<accession>A0A7M1KRE3</accession>
<dbReference type="GeneID" id="92865995"/>
<dbReference type="GO" id="GO:0005737">
    <property type="term" value="C:cytoplasm"/>
    <property type="evidence" value="ECO:0007669"/>
    <property type="project" value="TreeGrafter"/>
</dbReference>
<dbReference type="CDD" id="cd06848">
    <property type="entry name" value="GCS_H"/>
    <property type="match status" value="1"/>
</dbReference>
<keyword evidence="1" id="KW-0450">Lipoyl</keyword>
<dbReference type="AlphaFoldDB" id="A0A7M1KRE3"/>
<dbReference type="RefSeq" id="WP_026466140.1">
    <property type="nucleotide sequence ID" value="NZ_CP014162.1"/>
</dbReference>
<dbReference type="GO" id="GO:0009249">
    <property type="term" value="P:protein lipoylation"/>
    <property type="evidence" value="ECO:0007669"/>
    <property type="project" value="TreeGrafter"/>
</dbReference>
<gene>
    <name evidence="2" type="ORF">AWM74_00345</name>
    <name evidence="3" type="ORF">IMX20_05320</name>
</gene>
<protein>
    <submittedName>
        <fullName evidence="3">Glycine cleavage system protein H</fullName>
    </submittedName>
</protein>
<evidence type="ECO:0000313" key="3">
    <source>
        <dbReference type="EMBL" id="QOQ78428.1"/>
    </source>
</evidence>
<dbReference type="PANTHER" id="PTHR11715">
    <property type="entry name" value="GLYCINE CLEAVAGE SYSTEM H PROTEIN"/>
    <property type="match status" value="1"/>
</dbReference>
<dbReference type="InterPro" id="IPR002930">
    <property type="entry name" value="GCV_H"/>
</dbReference>
<dbReference type="Proteomes" id="UP000067698">
    <property type="component" value="Chromosome"/>
</dbReference>
<dbReference type="InterPro" id="IPR033753">
    <property type="entry name" value="GCV_H/Fam206"/>
</dbReference>